<dbReference type="Proteomes" id="UP001228049">
    <property type="component" value="Unassembled WGS sequence"/>
</dbReference>
<sequence length="67" mass="8284">MKRKQTTIFQCFFKVFPFYHYRRRARSGGCPKGDRERARRYCKVTWLCSLQRYKINRCPHRTTSVYV</sequence>
<dbReference type="EMBL" id="JASDAP010000008">
    <property type="protein sequence ID" value="KAK1899147.1"/>
    <property type="molecule type" value="Genomic_DNA"/>
</dbReference>
<proteinExistence type="predicted"/>
<keyword evidence="2" id="KW-1185">Reference proteome</keyword>
<comment type="caution">
    <text evidence="1">The sequence shown here is derived from an EMBL/GenBank/DDBJ whole genome shotgun (WGS) entry which is preliminary data.</text>
</comment>
<name>A0AAD9CDR9_DISEL</name>
<gene>
    <name evidence="1" type="ORF">KUDE01_018669</name>
</gene>
<protein>
    <submittedName>
        <fullName evidence="1">Capsid protein</fullName>
    </submittedName>
</protein>
<evidence type="ECO:0000313" key="1">
    <source>
        <dbReference type="EMBL" id="KAK1899147.1"/>
    </source>
</evidence>
<accession>A0AAD9CDR9</accession>
<dbReference type="AlphaFoldDB" id="A0AAD9CDR9"/>
<organism evidence="1 2">
    <name type="scientific">Dissostichus eleginoides</name>
    <name type="common">Patagonian toothfish</name>
    <name type="synonym">Dissostichus amissus</name>
    <dbReference type="NCBI Taxonomy" id="100907"/>
    <lineage>
        <taxon>Eukaryota</taxon>
        <taxon>Metazoa</taxon>
        <taxon>Chordata</taxon>
        <taxon>Craniata</taxon>
        <taxon>Vertebrata</taxon>
        <taxon>Euteleostomi</taxon>
        <taxon>Actinopterygii</taxon>
        <taxon>Neopterygii</taxon>
        <taxon>Teleostei</taxon>
        <taxon>Neoteleostei</taxon>
        <taxon>Acanthomorphata</taxon>
        <taxon>Eupercaria</taxon>
        <taxon>Perciformes</taxon>
        <taxon>Notothenioidei</taxon>
        <taxon>Nototheniidae</taxon>
        <taxon>Dissostichus</taxon>
    </lineage>
</organism>
<evidence type="ECO:0000313" key="2">
    <source>
        <dbReference type="Proteomes" id="UP001228049"/>
    </source>
</evidence>
<reference evidence="1" key="1">
    <citation type="submission" date="2023-04" db="EMBL/GenBank/DDBJ databases">
        <title>Chromosome-level genome of Chaenocephalus aceratus.</title>
        <authorList>
            <person name="Park H."/>
        </authorList>
    </citation>
    <scope>NUCLEOTIDE SEQUENCE</scope>
    <source>
        <strain evidence="1">DE</strain>
        <tissue evidence="1">Muscle</tissue>
    </source>
</reference>